<dbReference type="InterPro" id="IPR022742">
    <property type="entry name" value="Hydrolase_4"/>
</dbReference>
<dbReference type="InterPro" id="IPR017208">
    <property type="entry name" value="UCP037442_abhydr"/>
</dbReference>
<accession>A0ABY9WSI1</accession>
<name>A0ABY9WSI1_9BACT</name>
<dbReference type="InterPro" id="IPR029058">
    <property type="entry name" value="AB_hydrolase_fold"/>
</dbReference>
<dbReference type="PANTHER" id="PTHR43689">
    <property type="entry name" value="HYDROLASE"/>
    <property type="match status" value="1"/>
</dbReference>
<protein>
    <submittedName>
        <fullName evidence="3">Alpha/beta fold hydrolase</fullName>
    </submittedName>
</protein>
<keyword evidence="4" id="KW-1185">Reference proteome</keyword>
<dbReference type="SUPFAM" id="SSF53474">
    <property type="entry name" value="alpha/beta-Hydrolases"/>
    <property type="match status" value="1"/>
</dbReference>
<dbReference type="RefSeq" id="WP_395823454.1">
    <property type="nucleotide sequence ID" value="NZ_CP043494.1"/>
</dbReference>
<organism evidence="3 4">
    <name type="scientific">Archangium minus</name>
    <dbReference type="NCBI Taxonomy" id="83450"/>
    <lineage>
        <taxon>Bacteria</taxon>
        <taxon>Pseudomonadati</taxon>
        <taxon>Myxococcota</taxon>
        <taxon>Myxococcia</taxon>
        <taxon>Myxococcales</taxon>
        <taxon>Cystobacterineae</taxon>
        <taxon>Archangiaceae</taxon>
        <taxon>Archangium</taxon>
    </lineage>
</organism>
<dbReference type="Proteomes" id="UP001611383">
    <property type="component" value="Chromosome"/>
</dbReference>
<gene>
    <name evidence="3" type="ORF">F0U60_23425</name>
</gene>
<evidence type="ECO:0000256" key="1">
    <source>
        <dbReference type="SAM" id="MobiDB-lite"/>
    </source>
</evidence>
<feature type="compositionally biased region" description="Pro residues" evidence="1">
    <location>
        <begin position="297"/>
        <end position="306"/>
    </location>
</feature>
<evidence type="ECO:0000313" key="3">
    <source>
        <dbReference type="EMBL" id="WNG46739.1"/>
    </source>
</evidence>
<dbReference type="Pfam" id="PF12146">
    <property type="entry name" value="Hydrolase_4"/>
    <property type="match status" value="1"/>
</dbReference>
<evidence type="ECO:0000259" key="2">
    <source>
        <dbReference type="Pfam" id="PF12146"/>
    </source>
</evidence>
<feature type="domain" description="Serine aminopeptidase S33" evidence="2">
    <location>
        <begin position="26"/>
        <end position="135"/>
    </location>
</feature>
<reference evidence="3 4" key="1">
    <citation type="submission" date="2019-08" db="EMBL/GenBank/DDBJ databases">
        <title>Archangium and Cystobacter genomes.</title>
        <authorList>
            <person name="Chen I.-C.K."/>
            <person name="Wielgoss S."/>
        </authorList>
    </citation>
    <scope>NUCLEOTIDE SEQUENCE [LARGE SCALE GENOMIC DNA]</scope>
    <source>
        <strain evidence="3 4">Cbm 6</strain>
    </source>
</reference>
<dbReference type="PIRSF" id="PIRSF037442">
    <property type="entry name" value="UCP037442_abhydr"/>
    <property type="match status" value="1"/>
</dbReference>
<dbReference type="GO" id="GO:0016787">
    <property type="term" value="F:hydrolase activity"/>
    <property type="evidence" value="ECO:0007669"/>
    <property type="project" value="UniProtKB-KW"/>
</dbReference>
<keyword evidence="3" id="KW-0378">Hydrolase</keyword>
<sequence>MQAQTFELPDGTRTVVKWFGADATPDKGLIAFLPALGVKVDFYSRMAEALAQLGYRVAAIEMRGMGDSSVRDVRRHNFGYNEVLNIDLATVVPALKREAGDKPFLLAGHSLGGQFALLYASQHPGEVNGVILIAGGSNFYGSMPEGAQLKRRVGLGAVHVIARTLGFFPGHKLGFGGKQPMNMMLDWTQEALTGRYKVKGDSTDYDRALGQLDIPVLLLSLSGDALVPKPCADFLARKLRQARVTQVELQAKDYGMESFHHFRWAKKAEPVLERVDAWIRAEVGQRSSAREETPRWPESPPSAPGL</sequence>
<feature type="region of interest" description="Disordered" evidence="1">
    <location>
        <begin position="284"/>
        <end position="306"/>
    </location>
</feature>
<dbReference type="EMBL" id="CP043494">
    <property type="protein sequence ID" value="WNG46739.1"/>
    <property type="molecule type" value="Genomic_DNA"/>
</dbReference>
<dbReference type="Gene3D" id="3.40.50.1820">
    <property type="entry name" value="alpha/beta hydrolase"/>
    <property type="match status" value="1"/>
</dbReference>
<proteinExistence type="predicted"/>
<evidence type="ECO:0000313" key="4">
    <source>
        <dbReference type="Proteomes" id="UP001611383"/>
    </source>
</evidence>
<dbReference type="InterPro" id="IPR000073">
    <property type="entry name" value="AB_hydrolase_1"/>
</dbReference>
<dbReference type="PANTHER" id="PTHR43689:SF8">
    <property type="entry name" value="ALPHA_BETA-HYDROLASES SUPERFAMILY PROTEIN"/>
    <property type="match status" value="1"/>
</dbReference>
<dbReference type="PRINTS" id="PR00111">
    <property type="entry name" value="ABHYDROLASE"/>
</dbReference>